<name>A0A1V4SFA1_RUMHU</name>
<accession>A0A1V4SFA1</accession>
<protein>
    <submittedName>
        <fullName evidence="2">Uncharacterized protein</fullName>
    </submittedName>
</protein>
<comment type="caution">
    <text evidence="2">The sequence shown here is derived from an EMBL/GenBank/DDBJ whole genome shotgun (WGS) entry which is preliminary data.</text>
</comment>
<evidence type="ECO:0000313" key="2">
    <source>
        <dbReference type="EMBL" id="OPX41921.1"/>
    </source>
</evidence>
<evidence type="ECO:0000256" key="1">
    <source>
        <dbReference type="SAM" id="SignalP"/>
    </source>
</evidence>
<sequence>MHKKTLKIFLPFALCLIITFTASVNTFAAISSTFYTYFIGGSTSFTDFKAAINKNLTNLKNTTTTTASLDLYAEKVSTGSSFTAPNDKKGVSESSSYTIQGICYNTIGSTTYTLISAYNNTGGDSAIFATTNGTSYTKINVSGQTGHFGGIASSGGYTYVACTSYILRISDSDLSTCLSKSTGLTGNNNITSQATLSQISTLKLPSTVTASFLAYETTTDLLWIGGFNESSSAYMYSYNGAAVDSASNNSTLSSYKHRMSIPSCSQGASFRDGKVIITRSYVRTPTSNSYVSEMYCYSSYSTSGTTATLGSVTKKYMLPSMAEGVYLGATYTYIVYESNSSEYYDGILRCTHVLAAQTSSLYS</sequence>
<reference evidence="2 3" key="1">
    <citation type="submission" date="2017-03" db="EMBL/GenBank/DDBJ databases">
        <title>Genome sequence of Clostridium hungatei DSM 14427.</title>
        <authorList>
            <person name="Poehlein A."/>
            <person name="Daniel R."/>
        </authorList>
    </citation>
    <scope>NUCLEOTIDE SEQUENCE [LARGE SCALE GENOMIC DNA]</scope>
    <source>
        <strain evidence="2 3">DSM 14427</strain>
    </source>
</reference>
<evidence type="ECO:0000313" key="3">
    <source>
        <dbReference type="Proteomes" id="UP000191554"/>
    </source>
</evidence>
<keyword evidence="1" id="KW-0732">Signal</keyword>
<organism evidence="2 3">
    <name type="scientific">Ruminiclostridium hungatei</name>
    <name type="common">Clostridium hungatei</name>
    <dbReference type="NCBI Taxonomy" id="48256"/>
    <lineage>
        <taxon>Bacteria</taxon>
        <taxon>Bacillati</taxon>
        <taxon>Bacillota</taxon>
        <taxon>Clostridia</taxon>
        <taxon>Eubacteriales</taxon>
        <taxon>Oscillospiraceae</taxon>
        <taxon>Ruminiclostridium</taxon>
    </lineage>
</organism>
<dbReference type="RefSeq" id="WP_080066657.1">
    <property type="nucleotide sequence ID" value="NZ_MZGX01000041.1"/>
</dbReference>
<feature type="signal peptide" evidence="1">
    <location>
        <begin position="1"/>
        <end position="28"/>
    </location>
</feature>
<dbReference type="EMBL" id="MZGX01000041">
    <property type="protein sequence ID" value="OPX41921.1"/>
    <property type="molecule type" value="Genomic_DNA"/>
</dbReference>
<dbReference type="Proteomes" id="UP000191554">
    <property type="component" value="Unassembled WGS sequence"/>
</dbReference>
<gene>
    <name evidence="2" type="ORF">CLHUN_42100</name>
</gene>
<feature type="chain" id="PRO_5012573329" evidence="1">
    <location>
        <begin position="29"/>
        <end position="363"/>
    </location>
</feature>
<keyword evidence="3" id="KW-1185">Reference proteome</keyword>
<proteinExistence type="predicted"/>
<dbReference type="OrthoDB" id="7064788at2"/>
<dbReference type="AlphaFoldDB" id="A0A1V4SFA1"/>